<sequence>MDECQKVIGVTKRNAHVTESSEVSISPIPITQVFNASGVSETQDDFSKIGPVDSPKSQVSIPSTSSSDQISKSNKSRLPISILPEDPEEK</sequence>
<gene>
    <name evidence="2" type="ORF">RhiirC2_565645</name>
</gene>
<dbReference type="EMBL" id="LLXL01009275">
    <property type="protein sequence ID" value="PKK43659.1"/>
    <property type="molecule type" value="Genomic_DNA"/>
</dbReference>
<evidence type="ECO:0000313" key="3">
    <source>
        <dbReference type="Proteomes" id="UP000233469"/>
    </source>
</evidence>
<dbReference type="AlphaFoldDB" id="A0A2N1L2Q2"/>
<protein>
    <submittedName>
        <fullName evidence="2">Uncharacterized protein</fullName>
    </submittedName>
</protein>
<proteinExistence type="predicted"/>
<feature type="compositionally biased region" description="Low complexity" evidence="1">
    <location>
        <begin position="54"/>
        <end position="73"/>
    </location>
</feature>
<feature type="region of interest" description="Disordered" evidence="1">
    <location>
        <begin position="39"/>
        <end position="90"/>
    </location>
</feature>
<comment type="caution">
    <text evidence="2">The sequence shown here is derived from an EMBL/GenBank/DDBJ whole genome shotgun (WGS) entry which is preliminary data.</text>
</comment>
<evidence type="ECO:0000313" key="2">
    <source>
        <dbReference type="EMBL" id="PKK43659.1"/>
    </source>
</evidence>
<reference evidence="2 3" key="2">
    <citation type="submission" date="2017-10" db="EMBL/GenBank/DDBJ databases">
        <title>Extensive intraspecific genome diversity in a model arbuscular mycorrhizal fungus.</title>
        <authorList>
            <person name="Chen E.C.H."/>
            <person name="Morin E."/>
            <person name="Baudet D."/>
            <person name="Noel J."/>
            <person name="Ndikumana S."/>
            <person name="Charron P."/>
            <person name="St-Onge C."/>
            <person name="Giorgi J."/>
            <person name="Grigoriev I.V."/>
            <person name="Roux C."/>
            <person name="Martin F.M."/>
            <person name="Corradi N."/>
        </authorList>
    </citation>
    <scope>NUCLEOTIDE SEQUENCE [LARGE SCALE GENOMIC DNA]</scope>
    <source>
        <strain evidence="2 3">C2</strain>
    </source>
</reference>
<name>A0A2N1L2Q2_9GLOM</name>
<reference evidence="2 3" key="1">
    <citation type="submission" date="2016-04" db="EMBL/GenBank/DDBJ databases">
        <title>Genome analyses suggest a sexual origin of heterokaryosis in a supposedly ancient asexual fungus.</title>
        <authorList>
            <person name="Ropars J."/>
            <person name="Sedzielewska K."/>
            <person name="Noel J."/>
            <person name="Charron P."/>
            <person name="Farinelli L."/>
            <person name="Marton T."/>
            <person name="Kruger M."/>
            <person name="Pelin A."/>
            <person name="Brachmann A."/>
            <person name="Corradi N."/>
        </authorList>
    </citation>
    <scope>NUCLEOTIDE SEQUENCE [LARGE SCALE GENOMIC DNA]</scope>
    <source>
        <strain evidence="2 3">C2</strain>
    </source>
</reference>
<evidence type="ECO:0000256" key="1">
    <source>
        <dbReference type="SAM" id="MobiDB-lite"/>
    </source>
</evidence>
<dbReference type="Proteomes" id="UP000233469">
    <property type="component" value="Unassembled WGS sequence"/>
</dbReference>
<accession>A0A2N1L2Q2</accession>
<organism evidence="2 3">
    <name type="scientific">Rhizophagus irregularis</name>
    <dbReference type="NCBI Taxonomy" id="588596"/>
    <lineage>
        <taxon>Eukaryota</taxon>
        <taxon>Fungi</taxon>
        <taxon>Fungi incertae sedis</taxon>
        <taxon>Mucoromycota</taxon>
        <taxon>Glomeromycotina</taxon>
        <taxon>Glomeromycetes</taxon>
        <taxon>Glomerales</taxon>
        <taxon>Glomeraceae</taxon>
        <taxon>Rhizophagus</taxon>
    </lineage>
</organism>
<dbReference type="VEuPathDB" id="FungiDB:FUN_014650"/>